<accession>A6KAW4</accession>
<dbReference type="Proteomes" id="UP000234681">
    <property type="component" value="Chromosome 17"/>
</dbReference>
<proteinExistence type="predicted"/>
<gene>
    <name evidence="1" type="primary">Fbxo23</name>
    <name evidence="1" type="ORF">rCG_24267</name>
</gene>
<dbReference type="AlphaFoldDB" id="A6KAW4"/>
<reference evidence="2" key="1">
    <citation type="submission" date="2005-09" db="EMBL/GenBank/DDBJ databases">
        <authorList>
            <person name="Mural R.J."/>
            <person name="Li P.W."/>
            <person name="Adams M.D."/>
            <person name="Amanatides P.G."/>
            <person name="Baden-Tillson H."/>
            <person name="Barnstead M."/>
            <person name="Chin S.H."/>
            <person name="Dew I."/>
            <person name="Evans C.A."/>
            <person name="Ferriera S."/>
            <person name="Flanigan M."/>
            <person name="Fosler C."/>
            <person name="Glodek A."/>
            <person name="Gu Z."/>
            <person name="Holt R.A."/>
            <person name="Jennings D."/>
            <person name="Kraft C.L."/>
            <person name="Lu F."/>
            <person name="Nguyen T."/>
            <person name="Nusskern D.R."/>
            <person name="Pfannkoch C.M."/>
            <person name="Sitter C."/>
            <person name="Sutton G.G."/>
            <person name="Venter J.C."/>
            <person name="Wang Z."/>
            <person name="Woodage T."/>
            <person name="Zheng X.H."/>
            <person name="Zhong F."/>
        </authorList>
    </citation>
    <scope>NUCLEOTIDE SEQUENCE [LARGE SCALE GENOMIC DNA]</scope>
    <source>
        <strain>BN</strain>
        <strain evidence="2">Sprague-Dawley</strain>
    </source>
</reference>
<protein>
    <submittedName>
        <fullName evidence="1">F-box only protein 23, isoform CRA_b</fullName>
    </submittedName>
</protein>
<evidence type="ECO:0000313" key="1">
    <source>
        <dbReference type="EMBL" id="EDL94022.1"/>
    </source>
</evidence>
<feature type="non-terminal residue" evidence="1">
    <location>
        <position position="51"/>
    </location>
</feature>
<dbReference type="EMBL" id="CH474032">
    <property type="protein sequence ID" value="EDL94022.1"/>
    <property type="molecule type" value="Genomic_DNA"/>
</dbReference>
<name>A6KAW4_RAT</name>
<evidence type="ECO:0000313" key="2">
    <source>
        <dbReference type="Proteomes" id="UP000234681"/>
    </source>
</evidence>
<sequence length="51" mass="5630">MTLNLPGAHLGLSVTASEMGPRILSVSLSRLPLRTTHGDGYERLNKHFEKQ</sequence>
<organism evidence="1 2">
    <name type="scientific">Rattus norvegicus</name>
    <name type="common">Rat</name>
    <dbReference type="NCBI Taxonomy" id="10116"/>
    <lineage>
        <taxon>Eukaryota</taxon>
        <taxon>Metazoa</taxon>
        <taxon>Chordata</taxon>
        <taxon>Craniata</taxon>
        <taxon>Vertebrata</taxon>
        <taxon>Euteleostomi</taxon>
        <taxon>Mammalia</taxon>
        <taxon>Eutheria</taxon>
        <taxon>Euarchontoglires</taxon>
        <taxon>Glires</taxon>
        <taxon>Rodentia</taxon>
        <taxon>Myomorpha</taxon>
        <taxon>Muroidea</taxon>
        <taxon>Muridae</taxon>
        <taxon>Murinae</taxon>
        <taxon>Rattus</taxon>
    </lineage>
</organism>